<evidence type="ECO:0000313" key="2">
    <source>
        <dbReference type="EMBL" id="ETN68254.1"/>
    </source>
</evidence>
<reference evidence="3" key="1">
    <citation type="journal article" date="2014" name="Nat. Genet.">
        <title>Genome of the human hookworm Necator americanus.</title>
        <authorList>
            <person name="Tang Y.T."/>
            <person name="Gao X."/>
            <person name="Rosa B.A."/>
            <person name="Abubucker S."/>
            <person name="Hallsworth-Pepin K."/>
            <person name="Martin J."/>
            <person name="Tyagi R."/>
            <person name="Heizer E."/>
            <person name="Zhang X."/>
            <person name="Bhonagiri-Palsikar V."/>
            <person name="Minx P."/>
            <person name="Warren W.C."/>
            <person name="Wang Q."/>
            <person name="Zhan B."/>
            <person name="Hotez P.J."/>
            <person name="Sternberg P.W."/>
            <person name="Dougall A."/>
            <person name="Gaze S.T."/>
            <person name="Mulvenna J."/>
            <person name="Sotillo J."/>
            <person name="Ranganathan S."/>
            <person name="Rabelo E.M."/>
            <person name="Wilson R.K."/>
            <person name="Felgner P.L."/>
            <person name="Bethony J."/>
            <person name="Hawdon J.M."/>
            <person name="Gasser R.B."/>
            <person name="Loukas A."/>
            <person name="Mitreva M."/>
        </authorList>
    </citation>
    <scope>NUCLEOTIDE SEQUENCE [LARGE SCALE GENOMIC DNA]</scope>
</reference>
<name>W2SF84_NECAM</name>
<dbReference type="Proteomes" id="UP000053676">
    <property type="component" value="Unassembled WGS sequence"/>
</dbReference>
<gene>
    <name evidence="2" type="ORF">NECAME_15923</name>
</gene>
<dbReference type="EMBL" id="KI669297">
    <property type="protein sequence ID" value="ETN68254.1"/>
    <property type="molecule type" value="Genomic_DNA"/>
</dbReference>
<feature type="region of interest" description="Disordered" evidence="1">
    <location>
        <begin position="51"/>
        <end position="70"/>
    </location>
</feature>
<proteinExistence type="predicted"/>
<dbReference type="KEGG" id="nai:NECAME_15923"/>
<organism evidence="2 3">
    <name type="scientific">Necator americanus</name>
    <name type="common">Human hookworm</name>
    <dbReference type="NCBI Taxonomy" id="51031"/>
    <lineage>
        <taxon>Eukaryota</taxon>
        <taxon>Metazoa</taxon>
        <taxon>Ecdysozoa</taxon>
        <taxon>Nematoda</taxon>
        <taxon>Chromadorea</taxon>
        <taxon>Rhabditida</taxon>
        <taxon>Rhabditina</taxon>
        <taxon>Rhabditomorpha</taxon>
        <taxon>Strongyloidea</taxon>
        <taxon>Ancylostomatidae</taxon>
        <taxon>Bunostominae</taxon>
        <taxon>Necator</taxon>
    </lineage>
</organism>
<keyword evidence="3" id="KW-1185">Reference proteome</keyword>
<evidence type="ECO:0000313" key="3">
    <source>
        <dbReference type="Proteomes" id="UP000053676"/>
    </source>
</evidence>
<dbReference type="AlphaFoldDB" id="W2SF84"/>
<accession>W2SF84</accession>
<sequence>MNEEVASDWKNREVTERPEVWASTLQGHMALCEYSASGFYYVSPLSGAALGAPNAPSTPPSLRSPMLMGI</sequence>
<evidence type="ECO:0000256" key="1">
    <source>
        <dbReference type="SAM" id="MobiDB-lite"/>
    </source>
</evidence>
<protein>
    <submittedName>
        <fullName evidence="2">Uncharacterized protein</fullName>
    </submittedName>
</protein>